<name>A0ABS8D2Q9_9NEIS</name>
<feature type="transmembrane region" description="Helical" evidence="7">
    <location>
        <begin position="285"/>
        <end position="305"/>
    </location>
</feature>
<protein>
    <submittedName>
        <fullName evidence="8">MFS transporter</fullName>
    </submittedName>
</protein>
<evidence type="ECO:0000256" key="6">
    <source>
        <dbReference type="ARBA" id="ARBA00023136"/>
    </source>
</evidence>
<keyword evidence="3" id="KW-1003">Cell membrane</keyword>
<accession>A0ABS8D2Q9</accession>
<evidence type="ECO:0000256" key="7">
    <source>
        <dbReference type="SAM" id="Phobius"/>
    </source>
</evidence>
<keyword evidence="6 7" id="KW-0472">Membrane</keyword>
<dbReference type="Pfam" id="PF05977">
    <property type="entry name" value="MFS_3"/>
    <property type="match status" value="1"/>
</dbReference>
<organism evidence="8 9">
    <name type="scientific">Leeia speluncae</name>
    <dbReference type="NCBI Taxonomy" id="2884804"/>
    <lineage>
        <taxon>Bacteria</taxon>
        <taxon>Pseudomonadati</taxon>
        <taxon>Pseudomonadota</taxon>
        <taxon>Betaproteobacteria</taxon>
        <taxon>Neisseriales</taxon>
        <taxon>Leeiaceae</taxon>
        <taxon>Leeia</taxon>
    </lineage>
</organism>
<dbReference type="CDD" id="cd06173">
    <property type="entry name" value="MFS_MefA_like"/>
    <property type="match status" value="1"/>
</dbReference>
<evidence type="ECO:0000313" key="9">
    <source>
        <dbReference type="Proteomes" id="UP001165395"/>
    </source>
</evidence>
<feature type="transmembrane region" description="Helical" evidence="7">
    <location>
        <begin position="44"/>
        <end position="65"/>
    </location>
</feature>
<feature type="transmembrane region" description="Helical" evidence="7">
    <location>
        <begin position="255"/>
        <end position="273"/>
    </location>
</feature>
<gene>
    <name evidence="8" type="ORF">LIN78_02830</name>
</gene>
<evidence type="ECO:0000256" key="5">
    <source>
        <dbReference type="ARBA" id="ARBA00022989"/>
    </source>
</evidence>
<comment type="subcellular location">
    <subcellularLocation>
        <location evidence="1">Cell membrane</location>
        <topology evidence="1">Multi-pass membrane protein</topology>
    </subcellularLocation>
</comment>
<evidence type="ECO:0000256" key="4">
    <source>
        <dbReference type="ARBA" id="ARBA00022692"/>
    </source>
</evidence>
<reference evidence="8" key="1">
    <citation type="submission" date="2021-10" db="EMBL/GenBank/DDBJ databases">
        <title>The complete genome sequence of Leeia sp. TBRC 13508.</title>
        <authorList>
            <person name="Charoenyingcharoen P."/>
            <person name="Yukphan P."/>
        </authorList>
    </citation>
    <scope>NUCLEOTIDE SEQUENCE</scope>
    <source>
        <strain evidence="8">TBRC 13508</strain>
    </source>
</reference>
<evidence type="ECO:0000256" key="2">
    <source>
        <dbReference type="ARBA" id="ARBA00022448"/>
    </source>
</evidence>
<feature type="transmembrane region" description="Helical" evidence="7">
    <location>
        <begin position="218"/>
        <end position="243"/>
    </location>
</feature>
<dbReference type="SUPFAM" id="SSF103473">
    <property type="entry name" value="MFS general substrate transporter"/>
    <property type="match status" value="1"/>
</dbReference>
<evidence type="ECO:0000256" key="1">
    <source>
        <dbReference type="ARBA" id="ARBA00004651"/>
    </source>
</evidence>
<feature type="transmembrane region" description="Helical" evidence="7">
    <location>
        <begin position="12"/>
        <end position="38"/>
    </location>
</feature>
<dbReference type="InterPro" id="IPR010290">
    <property type="entry name" value="TM_effector"/>
</dbReference>
<dbReference type="PANTHER" id="PTHR23513">
    <property type="entry name" value="INTEGRAL MEMBRANE EFFLUX PROTEIN-RELATED"/>
    <property type="match status" value="1"/>
</dbReference>
<feature type="transmembrane region" description="Helical" evidence="7">
    <location>
        <begin position="367"/>
        <end position="389"/>
    </location>
</feature>
<sequence length="403" mass="43205">MLTKLFKLYPGFLNFWSAQILSTVARQMVVVAMGWQIYDLTHSAMSLGLMGLAQFLPQLTFTLPAGVCADRFNRQRITYTCQFIEAIGVGFIAYGSYNGTLTEGWLYAMACLLGTARAFEFPATQSILPNLVKPDHYAQAMALGSAGREVAVIGGPALGGFLYAVGADWVYGISATCYLVASLSIMQIKGLTQAVAQSRKVTMEVLLGGIAFIKKRPVILGAISLDLFSVLLGGATALLPIFAKDILHTGPWGLGLLRSAPAVGALVMSLYLAKHPLKHHVGLKMFGAVAMFGISTILFGISSWFPLSYVALVLLGASDMVSVVVRTTLVQLETPDEMRGRVSAVNAIFIGTSNELGEFESGLTAHWFGPVAAVVIGGIGTLIVVASWMKLFPALRDRQELKE</sequence>
<dbReference type="EMBL" id="JAJBZT010000001">
    <property type="protein sequence ID" value="MCB6182483.1"/>
    <property type="molecule type" value="Genomic_DNA"/>
</dbReference>
<comment type="caution">
    <text evidence="8">The sequence shown here is derived from an EMBL/GenBank/DDBJ whole genome shotgun (WGS) entry which is preliminary data.</text>
</comment>
<dbReference type="Gene3D" id="1.20.1250.20">
    <property type="entry name" value="MFS general substrate transporter like domains"/>
    <property type="match status" value="1"/>
</dbReference>
<dbReference type="RefSeq" id="WP_227178239.1">
    <property type="nucleotide sequence ID" value="NZ_JAJBZT010000001.1"/>
</dbReference>
<keyword evidence="5 7" id="KW-1133">Transmembrane helix</keyword>
<feature type="transmembrane region" description="Helical" evidence="7">
    <location>
        <begin position="161"/>
        <end position="181"/>
    </location>
</feature>
<proteinExistence type="predicted"/>
<keyword evidence="9" id="KW-1185">Reference proteome</keyword>
<keyword evidence="2" id="KW-0813">Transport</keyword>
<evidence type="ECO:0000256" key="3">
    <source>
        <dbReference type="ARBA" id="ARBA00022475"/>
    </source>
</evidence>
<evidence type="ECO:0000313" key="8">
    <source>
        <dbReference type="EMBL" id="MCB6182483.1"/>
    </source>
</evidence>
<dbReference type="PANTHER" id="PTHR23513:SF9">
    <property type="entry name" value="ENTEROBACTIN EXPORTER ENTS"/>
    <property type="match status" value="1"/>
</dbReference>
<dbReference type="InterPro" id="IPR036259">
    <property type="entry name" value="MFS_trans_sf"/>
</dbReference>
<keyword evidence="4 7" id="KW-0812">Transmembrane</keyword>
<dbReference type="Proteomes" id="UP001165395">
    <property type="component" value="Unassembled WGS sequence"/>
</dbReference>